<dbReference type="PROSITE" id="PS00678">
    <property type="entry name" value="WD_REPEATS_1"/>
    <property type="match status" value="2"/>
</dbReference>
<sequence length="565" mass="65618">MSLIIQREKYWIERRSGKEKDKNIKYDYDDMKQTAIIELKGQLEEQRNLNKQLIERLEKLEQFKVSLKPITDNIKLQNKKKFHHRVKSDNGTFLKSEMNDQKLITQPNIEKILQKDKKPLLQNFLKELKNEDIQEDQVQNQIQIHSPINLQLLQSAKINQILINQNTYNTCSARQKHHHQRSNSNGASELLNFALQRKKQTLETSQNELNSMSMTEREIIVGKEIFQTKGQLRSHLDGVRSILFQNNYIVTASEDCTIKLWDINDVQQMNAQTHLEPIQTIRQHDRPIFTMTSYFKAPQIHLYSAGVDGTIRTYIATTNQCFSWRAHTDVIWSLKHHPHDQRLLSSSADGSVKMWKSLGVCYQYDLNRKGNLNLEMLQNPLANFTFKKSMTGLSIPTAIEWVCKGFNENIICGYSDTLTFIVYDVTTVKAIQQIRFDLDNQFNNNAQPNRILFNNELKYIVSGHDDHKIRFFDLNSSKVCKTLIGHTDAVTDLCLFSKNVYQLASVSHDGSMRTWDIRKFQCLHEIPAHKQKYDEGIYTIASNNQFVATGGADGIVKIFNYQNVI</sequence>
<keyword evidence="2" id="KW-0677">Repeat</keyword>
<dbReference type="SUPFAM" id="SSF50978">
    <property type="entry name" value="WD40 repeat-like"/>
    <property type="match status" value="1"/>
</dbReference>
<dbReference type="PANTHER" id="PTHR15653">
    <property type="entry name" value="STRIATIN"/>
    <property type="match status" value="1"/>
</dbReference>
<dbReference type="InterPro" id="IPR051488">
    <property type="entry name" value="WD_repeat_striatin"/>
</dbReference>
<dbReference type="GeneID" id="5041795"/>
<dbReference type="GO" id="GO:0090443">
    <property type="term" value="C:FAR/SIN/STRIPAK complex"/>
    <property type="evidence" value="ECO:0000318"/>
    <property type="project" value="GO_Central"/>
</dbReference>
<dbReference type="RefSeq" id="XP_001456010.1">
    <property type="nucleotide sequence ID" value="XM_001455973.1"/>
</dbReference>
<dbReference type="PROSITE" id="PS50082">
    <property type="entry name" value="WD_REPEATS_2"/>
    <property type="match status" value="3"/>
</dbReference>
<dbReference type="STRING" id="5888.A0DZZ6"/>
<keyword evidence="6" id="KW-1185">Reference proteome</keyword>
<dbReference type="AlphaFoldDB" id="A0DZZ6"/>
<dbReference type="KEGG" id="ptm:GSPATT00021781001"/>
<name>A0DZZ6_PARTE</name>
<proteinExistence type="predicted"/>
<evidence type="ECO:0000313" key="6">
    <source>
        <dbReference type="Proteomes" id="UP000000600"/>
    </source>
</evidence>
<dbReference type="CDD" id="cd00200">
    <property type="entry name" value="WD40"/>
    <property type="match status" value="1"/>
</dbReference>
<dbReference type="Gene3D" id="2.130.10.10">
    <property type="entry name" value="YVTN repeat-like/Quinoprotein amine dehydrogenase"/>
    <property type="match status" value="2"/>
</dbReference>
<dbReference type="GO" id="GO:0030674">
    <property type="term" value="F:protein-macromolecule adaptor activity"/>
    <property type="evidence" value="ECO:0000318"/>
    <property type="project" value="GO_Central"/>
</dbReference>
<feature type="coiled-coil region" evidence="4">
    <location>
        <begin position="36"/>
        <end position="63"/>
    </location>
</feature>
<feature type="repeat" description="WD" evidence="3">
    <location>
        <begin position="324"/>
        <end position="356"/>
    </location>
</feature>
<dbReference type="InterPro" id="IPR019775">
    <property type="entry name" value="WD40_repeat_CS"/>
</dbReference>
<dbReference type="GO" id="GO:0009966">
    <property type="term" value="P:regulation of signal transduction"/>
    <property type="evidence" value="ECO:0000318"/>
    <property type="project" value="GO_Central"/>
</dbReference>
<organism evidence="5 6">
    <name type="scientific">Paramecium tetraurelia</name>
    <dbReference type="NCBI Taxonomy" id="5888"/>
    <lineage>
        <taxon>Eukaryota</taxon>
        <taxon>Sar</taxon>
        <taxon>Alveolata</taxon>
        <taxon>Ciliophora</taxon>
        <taxon>Intramacronucleata</taxon>
        <taxon>Oligohymenophorea</taxon>
        <taxon>Peniculida</taxon>
        <taxon>Parameciidae</taxon>
        <taxon>Paramecium</taxon>
    </lineage>
</organism>
<dbReference type="Proteomes" id="UP000000600">
    <property type="component" value="Unassembled WGS sequence"/>
</dbReference>
<keyword evidence="1 3" id="KW-0853">WD repeat</keyword>
<dbReference type="EMBL" id="CT868650">
    <property type="protein sequence ID" value="CAK88613.1"/>
    <property type="molecule type" value="Genomic_DNA"/>
</dbReference>
<dbReference type="PRINTS" id="PR00320">
    <property type="entry name" value="GPROTEINBRPT"/>
</dbReference>
<protein>
    <submittedName>
        <fullName evidence="5">Uncharacterized protein</fullName>
    </submittedName>
</protein>
<evidence type="ECO:0000313" key="5">
    <source>
        <dbReference type="EMBL" id="CAK88613.1"/>
    </source>
</evidence>
<dbReference type="OrthoDB" id="727118at2759"/>
<dbReference type="HOGENOM" id="CLU_485285_0_0_1"/>
<dbReference type="SMART" id="SM00320">
    <property type="entry name" value="WD40"/>
    <property type="match status" value="6"/>
</dbReference>
<gene>
    <name evidence="5" type="ORF">GSPATT00021781001</name>
</gene>
<dbReference type="InterPro" id="IPR036322">
    <property type="entry name" value="WD40_repeat_dom_sf"/>
</dbReference>
<dbReference type="InterPro" id="IPR001680">
    <property type="entry name" value="WD40_rpt"/>
</dbReference>
<keyword evidence="4" id="KW-0175">Coiled coil</keyword>
<dbReference type="OMA" id="CFSWRAH"/>
<feature type="repeat" description="WD" evidence="3">
    <location>
        <begin position="483"/>
        <end position="525"/>
    </location>
</feature>
<reference evidence="5 6" key="1">
    <citation type="journal article" date="2006" name="Nature">
        <title>Global trends of whole-genome duplications revealed by the ciliate Paramecium tetraurelia.</title>
        <authorList>
            <consortium name="Genoscope"/>
            <person name="Aury J.-M."/>
            <person name="Jaillon O."/>
            <person name="Duret L."/>
            <person name="Noel B."/>
            <person name="Jubin C."/>
            <person name="Porcel B.M."/>
            <person name="Segurens B."/>
            <person name="Daubin V."/>
            <person name="Anthouard V."/>
            <person name="Aiach N."/>
            <person name="Arnaiz O."/>
            <person name="Billaut A."/>
            <person name="Beisson J."/>
            <person name="Blanc I."/>
            <person name="Bouhouche K."/>
            <person name="Camara F."/>
            <person name="Duharcourt S."/>
            <person name="Guigo R."/>
            <person name="Gogendeau D."/>
            <person name="Katinka M."/>
            <person name="Keller A.-M."/>
            <person name="Kissmehl R."/>
            <person name="Klotz C."/>
            <person name="Koll F."/>
            <person name="Le Moue A."/>
            <person name="Lepere C."/>
            <person name="Malinsky S."/>
            <person name="Nowacki M."/>
            <person name="Nowak J.K."/>
            <person name="Plattner H."/>
            <person name="Poulain J."/>
            <person name="Ruiz F."/>
            <person name="Serrano V."/>
            <person name="Zagulski M."/>
            <person name="Dessen P."/>
            <person name="Betermier M."/>
            <person name="Weissenbach J."/>
            <person name="Scarpelli C."/>
            <person name="Schachter V."/>
            <person name="Sperling L."/>
            <person name="Meyer E."/>
            <person name="Cohen J."/>
            <person name="Wincker P."/>
        </authorList>
    </citation>
    <scope>NUCLEOTIDE SEQUENCE [LARGE SCALE GENOMIC DNA]</scope>
    <source>
        <strain evidence="5 6">Stock d4-2</strain>
    </source>
</reference>
<dbReference type="InterPro" id="IPR020472">
    <property type="entry name" value="WD40_PAC1"/>
</dbReference>
<dbReference type="eggNOG" id="KOG0642">
    <property type="taxonomic scope" value="Eukaryota"/>
</dbReference>
<evidence type="ECO:0000256" key="3">
    <source>
        <dbReference type="PROSITE-ProRule" id="PRU00221"/>
    </source>
</evidence>
<feature type="repeat" description="WD" evidence="3">
    <location>
        <begin position="232"/>
        <end position="271"/>
    </location>
</feature>
<dbReference type="PANTHER" id="PTHR15653:SF0">
    <property type="entry name" value="CONNECTOR OF KINASE TO AP-1, ISOFORM E"/>
    <property type="match status" value="1"/>
</dbReference>
<accession>A0DZZ6</accession>
<dbReference type="Pfam" id="PF00400">
    <property type="entry name" value="WD40"/>
    <property type="match status" value="4"/>
</dbReference>
<dbReference type="InParanoid" id="A0DZZ6"/>
<dbReference type="InterPro" id="IPR015943">
    <property type="entry name" value="WD40/YVTN_repeat-like_dom_sf"/>
</dbReference>
<evidence type="ECO:0000256" key="4">
    <source>
        <dbReference type="SAM" id="Coils"/>
    </source>
</evidence>
<evidence type="ECO:0000256" key="1">
    <source>
        <dbReference type="ARBA" id="ARBA00022574"/>
    </source>
</evidence>
<evidence type="ECO:0000256" key="2">
    <source>
        <dbReference type="ARBA" id="ARBA00022737"/>
    </source>
</evidence>
<dbReference type="PROSITE" id="PS50294">
    <property type="entry name" value="WD_REPEATS_REGION"/>
    <property type="match status" value="2"/>
</dbReference>